<dbReference type="RefSeq" id="XP_045287849.1">
    <property type="nucleotide sequence ID" value="XM_045431296.1"/>
</dbReference>
<evidence type="ECO:0000313" key="2">
    <source>
        <dbReference type="Proteomes" id="UP000001631"/>
    </source>
</evidence>
<dbReference type="AlphaFoldDB" id="C0NNC0"/>
<dbReference type="HOGENOM" id="CLU_1767530_0_0_1"/>
<sequence length="147" mass="16612">MRLAFVIWDVQPLAGHFQHKKNILGIQSKRFAVPALRSYRAKLLGNSQILLLKALGESSPNYRKVENAISPWYCQSVCHSQIAECQLMGPHCNVGSFMPVQRDMAPVSGAEKANPMSQQWISKERGLKPYEKTKSRYIYTFIDAGLT</sequence>
<reference evidence="1" key="1">
    <citation type="submission" date="2009-02" db="EMBL/GenBank/DDBJ databases">
        <title>The Genome Sequence of Ajellomyces capsulatus strain G186AR.</title>
        <authorList>
            <consortium name="The Broad Institute Genome Sequencing Platform"/>
            <person name="Champion M."/>
            <person name="Cuomo C."/>
            <person name="Ma L.-J."/>
            <person name="Henn M.R."/>
            <person name="Sil A."/>
            <person name="Goldman B."/>
            <person name="Young S.K."/>
            <person name="Kodira C.D."/>
            <person name="Zeng Q."/>
            <person name="Koehrsen M."/>
            <person name="Alvarado L."/>
            <person name="Berlin A."/>
            <person name="Borenstein D."/>
            <person name="Chen Z."/>
            <person name="Engels R."/>
            <person name="Freedman E."/>
            <person name="Gellesch M."/>
            <person name="Goldberg J."/>
            <person name="Griggs A."/>
            <person name="Gujja S."/>
            <person name="Heiman D."/>
            <person name="Hepburn T."/>
            <person name="Howarth C."/>
            <person name="Jen D."/>
            <person name="Larson L."/>
            <person name="Lewis B."/>
            <person name="Mehta T."/>
            <person name="Park D."/>
            <person name="Pearson M."/>
            <person name="Roberts A."/>
            <person name="Saif S."/>
            <person name="Shea T."/>
            <person name="Shenoy N."/>
            <person name="Sisk P."/>
            <person name="Stolte C."/>
            <person name="Sykes S."/>
            <person name="Walk T."/>
            <person name="White J."/>
            <person name="Yandava C."/>
            <person name="Klein B."/>
            <person name="McEwen J.G."/>
            <person name="Puccia R."/>
            <person name="Goldman G.H."/>
            <person name="Felipe M.S."/>
            <person name="Nino-Vega G."/>
            <person name="San-Blas G."/>
            <person name="Taylor J."/>
            <person name="Mendoza L."/>
            <person name="Galagan J."/>
            <person name="Nusbaum C."/>
            <person name="Birren B."/>
        </authorList>
    </citation>
    <scope>NUCLEOTIDE SEQUENCE</scope>
    <source>
        <strain evidence="1">G186AR</strain>
    </source>
</reference>
<proteinExistence type="predicted"/>
<accession>C0NNC0</accession>
<dbReference type="Proteomes" id="UP000001631">
    <property type="component" value="Unassembled WGS sequence"/>
</dbReference>
<gene>
    <name evidence="1" type="ORF">HCBG_04247</name>
</gene>
<name>C0NNC0_AJECG</name>
<dbReference type="GeneID" id="69037263"/>
<dbReference type="InParanoid" id="C0NNC0"/>
<evidence type="ECO:0000313" key="1">
    <source>
        <dbReference type="EMBL" id="EEH07368.1"/>
    </source>
</evidence>
<keyword evidence="2" id="KW-1185">Reference proteome</keyword>
<dbReference type="EMBL" id="GG663367">
    <property type="protein sequence ID" value="EEH07368.1"/>
    <property type="molecule type" value="Genomic_DNA"/>
</dbReference>
<protein>
    <submittedName>
        <fullName evidence="1">Uncharacterized protein</fullName>
    </submittedName>
</protein>
<organism evidence="1 2">
    <name type="scientific">Ajellomyces capsulatus (strain G186AR / H82 / ATCC MYA-2454 / RMSCC 2432)</name>
    <name type="common">Darling's disease fungus</name>
    <name type="synonym">Histoplasma capsulatum</name>
    <dbReference type="NCBI Taxonomy" id="447093"/>
    <lineage>
        <taxon>Eukaryota</taxon>
        <taxon>Fungi</taxon>
        <taxon>Dikarya</taxon>
        <taxon>Ascomycota</taxon>
        <taxon>Pezizomycotina</taxon>
        <taxon>Eurotiomycetes</taxon>
        <taxon>Eurotiomycetidae</taxon>
        <taxon>Onygenales</taxon>
        <taxon>Ajellomycetaceae</taxon>
        <taxon>Histoplasma</taxon>
    </lineage>
</organism>